<keyword evidence="2" id="KW-1185">Reference proteome</keyword>
<comment type="caution">
    <text evidence="1">The sequence shown here is derived from an EMBL/GenBank/DDBJ whole genome shotgun (WGS) entry which is preliminary data.</text>
</comment>
<organism evidence="1 2">
    <name type="scientific">Vermiconidia calcicola</name>
    <dbReference type="NCBI Taxonomy" id="1690605"/>
    <lineage>
        <taxon>Eukaryota</taxon>
        <taxon>Fungi</taxon>
        <taxon>Dikarya</taxon>
        <taxon>Ascomycota</taxon>
        <taxon>Pezizomycotina</taxon>
        <taxon>Dothideomycetes</taxon>
        <taxon>Dothideomycetidae</taxon>
        <taxon>Mycosphaerellales</taxon>
        <taxon>Extremaceae</taxon>
        <taxon>Vermiconidia</taxon>
    </lineage>
</organism>
<evidence type="ECO:0000313" key="1">
    <source>
        <dbReference type="EMBL" id="KAK3723574.1"/>
    </source>
</evidence>
<reference evidence="1" key="1">
    <citation type="submission" date="2023-07" db="EMBL/GenBank/DDBJ databases">
        <title>Black Yeasts Isolated from many extreme environments.</title>
        <authorList>
            <person name="Coleine C."/>
            <person name="Stajich J.E."/>
            <person name="Selbmann L."/>
        </authorList>
    </citation>
    <scope>NUCLEOTIDE SEQUENCE</scope>
    <source>
        <strain evidence="1">CCFEE 5714</strain>
    </source>
</reference>
<protein>
    <submittedName>
        <fullName evidence="1">Uncharacterized protein</fullName>
    </submittedName>
</protein>
<dbReference type="EMBL" id="JAUTXU010000009">
    <property type="protein sequence ID" value="KAK3723574.1"/>
    <property type="molecule type" value="Genomic_DNA"/>
</dbReference>
<gene>
    <name evidence="1" type="ORF">LTR37_001826</name>
</gene>
<proteinExistence type="predicted"/>
<accession>A0ACC3NVV8</accession>
<evidence type="ECO:0000313" key="2">
    <source>
        <dbReference type="Proteomes" id="UP001281147"/>
    </source>
</evidence>
<dbReference type="Proteomes" id="UP001281147">
    <property type="component" value="Unassembled WGS sequence"/>
</dbReference>
<name>A0ACC3NVV8_9PEZI</name>
<sequence>MVNIHCAYTEQINPHGASPVLSKDQIWKGLQRKIRRAQDFVPVISECEVLEEKDNEVLRVAHFVDKDGKPTHTVKEKCMSYYPTKVDFWQPSGAVITNTVSDGPGLSENDYNMTYTFEWRYPDSTEGSEEHKKLMKSHIEGAQMAVHSSIEALRRMAAAGELD</sequence>